<dbReference type="Proteomes" id="UP001239267">
    <property type="component" value="Unassembled WGS sequence"/>
</dbReference>
<feature type="region of interest" description="Disordered" evidence="1">
    <location>
        <begin position="232"/>
        <end position="311"/>
    </location>
</feature>
<evidence type="ECO:0000256" key="2">
    <source>
        <dbReference type="SAM" id="Phobius"/>
    </source>
</evidence>
<evidence type="ECO:0000313" key="4">
    <source>
        <dbReference type="Proteomes" id="UP001239267"/>
    </source>
</evidence>
<keyword evidence="4" id="KW-1185">Reference proteome</keyword>
<dbReference type="EMBL" id="JAUSTB010000007">
    <property type="protein sequence ID" value="MDQ0146589.1"/>
    <property type="molecule type" value="Genomic_DNA"/>
</dbReference>
<keyword evidence="2" id="KW-1133">Transmembrane helix</keyword>
<evidence type="ECO:0000313" key="3">
    <source>
        <dbReference type="EMBL" id="MDQ0146589.1"/>
    </source>
</evidence>
<name>A0AAJ1SUJ5_9MICC</name>
<reference evidence="3 4" key="1">
    <citation type="submission" date="2023-07" db="EMBL/GenBank/DDBJ databases">
        <title>Sorghum-associated microbial communities from plants grown in Nebraska, USA.</title>
        <authorList>
            <person name="Schachtman D."/>
        </authorList>
    </citation>
    <scope>NUCLEOTIDE SEQUENCE [LARGE SCALE GENOMIC DNA]</scope>
    <source>
        <strain evidence="3 4">DS1001</strain>
    </source>
</reference>
<keyword evidence="2" id="KW-0472">Membrane</keyword>
<gene>
    <name evidence="3" type="ORF">J2T23_002486</name>
</gene>
<feature type="transmembrane region" description="Helical" evidence="2">
    <location>
        <begin position="105"/>
        <end position="126"/>
    </location>
</feature>
<feature type="region of interest" description="Disordered" evidence="1">
    <location>
        <begin position="55"/>
        <end position="101"/>
    </location>
</feature>
<proteinExistence type="predicted"/>
<dbReference type="AlphaFoldDB" id="A0AAJ1SUJ5"/>
<evidence type="ECO:0000256" key="1">
    <source>
        <dbReference type="SAM" id="MobiDB-lite"/>
    </source>
</evidence>
<dbReference type="RefSeq" id="WP_307360326.1">
    <property type="nucleotide sequence ID" value="NZ_JAUSTB010000007.1"/>
</dbReference>
<organism evidence="3 4">
    <name type="scientific">Pseudarthrobacter niigatensis</name>
    <dbReference type="NCBI Taxonomy" id="369935"/>
    <lineage>
        <taxon>Bacteria</taxon>
        <taxon>Bacillati</taxon>
        <taxon>Actinomycetota</taxon>
        <taxon>Actinomycetes</taxon>
        <taxon>Micrococcales</taxon>
        <taxon>Micrococcaceae</taxon>
        <taxon>Pseudarthrobacter</taxon>
    </lineage>
</organism>
<keyword evidence="2" id="KW-0812">Transmembrane</keyword>
<accession>A0AAJ1SUJ5</accession>
<protein>
    <submittedName>
        <fullName evidence="3">Uncharacterized protein</fullName>
    </submittedName>
</protein>
<sequence length="311" mass="29986">MTPAPDDLAALVDDMLLDVGFEQDADLRGALHSLGALASLPTPEPTGELAALLTAAGPARGEDPVPAGALDAAGRQPGEREADQDDGPPADELARRRRRRHRPTTLGLVLVAGMGLGVGGVAASSAPPGNSPVEQLLADLSPWNSSVGEPSAAGYGYRAPRVASDGELAAAGPEAAAGGATDAANLASRLLPDQAGASRHTGHAHTGTPLCAGPVKHEAAGGMCLPAGAGPATQGNGAGRGTENQGTAAEEPAGPAAANQGKAGTPAPDNAPAAAGAAGGPAKPTAGVVQGQAGSQGTGQGNGPRPTSPAK</sequence>
<comment type="caution">
    <text evidence="3">The sequence shown here is derived from an EMBL/GenBank/DDBJ whole genome shotgun (WGS) entry which is preliminary data.</text>
</comment>
<feature type="compositionally biased region" description="Low complexity" evidence="1">
    <location>
        <begin position="248"/>
        <end position="293"/>
    </location>
</feature>